<dbReference type="CDD" id="cd14480">
    <property type="entry name" value="SPX_VTC2_like"/>
    <property type="match status" value="1"/>
</dbReference>
<feature type="coiled-coil region" evidence="6">
    <location>
        <begin position="334"/>
        <end position="361"/>
    </location>
</feature>
<feature type="domain" description="SPX" evidence="9">
    <location>
        <begin position="1"/>
        <end position="138"/>
    </location>
</feature>
<proteinExistence type="predicted"/>
<keyword evidence="4 8" id="KW-1133">Transmembrane helix</keyword>
<gene>
    <name evidence="10" type="ORF">INT45_008599</name>
</gene>
<dbReference type="GO" id="GO:0033254">
    <property type="term" value="C:vacuolar transporter chaperone complex"/>
    <property type="evidence" value="ECO:0007669"/>
    <property type="project" value="TreeGrafter"/>
</dbReference>
<evidence type="ECO:0000256" key="3">
    <source>
        <dbReference type="ARBA" id="ARBA00022692"/>
    </source>
</evidence>
<evidence type="ECO:0000256" key="2">
    <source>
        <dbReference type="ARBA" id="ARBA00022554"/>
    </source>
</evidence>
<organism evidence="10 11">
    <name type="scientific">Circinella minor</name>
    <dbReference type="NCBI Taxonomy" id="1195481"/>
    <lineage>
        <taxon>Eukaryota</taxon>
        <taxon>Fungi</taxon>
        <taxon>Fungi incertae sedis</taxon>
        <taxon>Mucoromycota</taxon>
        <taxon>Mucoromycotina</taxon>
        <taxon>Mucoromycetes</taxon>
        <taxon>Mucorales</taxon>
        <taxon>Lichtheimiaceae</taxon>
        <taxon>Circinella</taxon>
    </lineage>
</organism>
<dbReference type="PANTHER" id="PTHR46140:SF2">
    <property type="entry name" value="VACUOLAR TRANSPORTER CHAPERONE 3 COMPLEX SUBUNIT 3-RELATED"/>
    <property type="match status" value="1"/>
</dbReference>
<reference evidence="10 11" key="1">
    <citation type="submission" date="2020-12" db="EMBL/GenBank/DDBJ databases">
        <title>Metabolic potential, ecology and presence of endohyphal bacteria is reflected in genomic diversity of Mucoromycotina.</title>
        <authorList>
            <person name="Muszewska A."/>
            <person name="Okrasinska A."/>
            <person name="Steczkiewicz K."/>
            <person name="Drgas O."/>
            <person name="Orlowska M."/>
            <person name="Perlinska-Lenart U."/>
            <person name="Aleksandrzak-Piekarczyk T."/>
            <person name="Szatraj K."/>
            <person name="Zielenkiewicz U."/>
            <person name="Pilsyk S."/>
            <person name="Malc E."/>
            <person name="Mieczkowski P."/>
            <person name="Kruszewska J.S."/>
            <person name="Biernat P."/>
            <person name="Pawlowska J."/>
        </authorList>
    </citation>
    <scope>NUCLEOTIDE SEQUENCE [LARGE SCALE GENOMIC DNA]</scope>
    <source>
        <strain evidence="10 11">CBS 142.35</strain>
    </source>
</reference>
<dbReference type="Pfam" id="PF03105">
    <property type="entry name" value="SPX"/>
    <property type="match status" value="1"/>
</dbReference>
<comment type="caution">
    <text evidence="10">The sequence shown here is derived from an EMBL/GenBank/DDBJ whole genome shotgun (WGS) entry which is preliminary data.</text>
</comment>
<dbReference type="AlphaFoldDB" id="A0A8H7S064"/>
<feature type="transmembrane region" description="Helical" evidence="8">
    <location>
        <begin position="664"/>
        <end position="682"/>
    </location>
</feature>
<feature type="transmembrane region" description="Helical" evidence="8">
    <location>
        <begin position="694"/>
        <end position="712"/>
    </location>
</feature>
<dbReference type="Pfam" id="PF09359">
    <property type="entry name" value="VTC"/>
    <property type="match status" value="1"/>
</dbReference>
<evidence type="ECO:0000256" key="1">
    <source>
        <dbReference type="ARBA" id="ARBA00004128"/>
    </source>
</evidence>
<dbReference type="PANTHER" id="PTHR46140">
    <property type="entry name" value="VACUOLAR TRANSPORTER CHAPERONE 1-RELATED"/>
    <property type="match status" value="1"/>
</dbReference>
<keyword evidence="11" id="KW-1185">Reference proteome</keyword>
<dbReference type="InterPro" id="IPR042267">
    <property type="entry name" value="VTC_sf"/>
</dbReference>
<name>A0A8H7S064_9FUNG</name>
<feature type="compositionally biased region" description="Polar residues" evidence="7">
    <location>
        <begin position="533"/>
        <end position="573"/>
    </location>
</feature>
<dbReference type="InterPro" id="IPR004331">
    <property type="entry name" value="SPX_dom"/>
</dbReference>
<dbReference type="GO" id="GO:0006799">
    <property type="term" value="P:polyphosphate biosynthetic process"/>
    <property type="evidence" value="ECO:0007669"/>
    <property type="project" value="UniProtKB-ARBA"/>
</dbReference>
<keyword evidence="5 8" id="KW-0472">Membrane</keyword>
<evidence type="ECO:0000256" key="4">
    <source>
        <dbReference type="ARBA" id="ARBA00022989"/>
    </source>
</evidence>
<evidence type="ECO:0000313" key="10">
    <source>
        <dbReference type="EMBL" id="KAG2219768.1"/>
    </source>
</evidence>
<dbReference type="Proteomes" id="UP000646827">
    <property type="component" value="Unassembled WGS sequence"/>
</dbReference>
<feature type="transmembrane region" description="Helical" evidence="8">
    <location>
        <begin position="732"/>
        <end position="749"/>
    </location>
</feature>
<dbReference type="InterPro" id="IPR018966">
    <property type="entry name" value="VTC_domain"/>
</dbReference>
<keyword evidence="3 8" id="KW-0812">Transmembrane</keyword>
<dbReference type="GO" id="GO:0000329">
    <property type="term" value="C:fungal-type vacuole membrane"/>
    <property type="evidence" value="ECO:0007669"/>
    <property type="project" value="TreeGrafter"/>
</dbReference>
<dbReference type="OrthoDB" id="6493944at2759"/>
<feature type="region of interest" description="Disordered" evidence="7">
    <location>
        <begin position="182"/>
        <end position="205"/>
    </location>
</feature>
<feature type="region of interest" description="Disordered" evidence="7">
    <location>
        <begin position="515"/>
        <end position="573"/>
    </location>
</feature>
<protein>
    <recommendedName>
        <fullName evidence="9">SPX domain-containing protein</fullName>
    </recommendedName>
</protein>
<evidence type="ECO:0000256" key="6">
    <source>
        <dbReference type="SAM" id="Coils"/>
    </source>
</evidence>
<keyword evidence="6" id="KW-0175">Coiled coil</keyword>
<feature type="compositionally biased region" description="Polar residues" evidence="7">
    <location>
        <begin position="182"/>
        <end position="192"/>
    </location>
</feature>
<dbReference type="Gene3D" id="3.20.100.30">
    <property type="entry name" value="VTC, catalytic tunnel domain"/>
    <property type="match status" value="1"/>
</dbReference>
<evidence type="ECO:0000256" key="5">
    <source>
        <dbReference type="ARBA" id="ARBA00023136"/>
    </source>
</evidence>
<dbReference type="InterPro" id="IPR051572">
    <property type="entry name" value="VTC_Complex_Subunit"/>
</dbReference>
<dbReference type="InterPro" id="IPR003807">
    <property type="entry name" value="DUF202"/>
</dbReference>
<keyword evidence="2" id="KW-0926">Vacuole</keyword>
<evidence type="ECO:0000256" key="8">
    <source>
        <dbReference type="SAM" id="Phobius"/>
    </source>
</evidence>
<dbReference type="Pfam" id="PF02656">
    <property type="entry name" value="DUF202"/>
    <property type="match status" value="1"/>
</dbReference>
<dbReference type="EMBL" id="JAEPRB010000165">
    <property type="protein sequence ID" value="KAG2219768.1"/>
    <property type="molecule type" value="Genomic_DNA"/>
</dbReference>
<accession>A0A8H7S064</accession>
<sequence>MKFGSRLKDAIYPEWREYYIDYDGLKKKLRKAEKDRPFTEKDETEFVEVLDNNLEKIYAFHQQKLEEITSRIDSWDQAIASQPPDSSEMGRIQENINAIADDVNRLARFSRLNYTGFLKMVKKHDRHTNYILRPMFMVRLNQCPFWKQDDDALLIKLSELFSKARQGGKEMSFKKPITVKSQENSAVTNNDETTSTAVGGASGTTDRRRNTVMKRFFVHTDNILELKTFVLRHLPVLVYRDNSLKQDNIDPPISSLYLDNSSLETYNSRVEAAEGSQIIRLRWYGSAKNNTTIAVERRTLADEEHGELTDRFVIKDKYVEGFLRGEKTFIEKSITKMRNNMGKSEQDIERFEQLARNVQQMILENHMHPVLRTYYRRTAFQIPGDTRVRMALDTDLCFIREDSGLFADDKTTRRSDGQWHRSDVDIEYPFPKLPSSEINRYPYATFEIKLDLPSGTPEPEWIVDLEESGILEEAHHFSKFVHGIALIFDTRVALLPYWLAQIDEEVVEQLPVLPSQTPSVSKKSHKGKDKASPPSSLINSTEDQPAFRQRSSIPASTTGTATERTSLLGNRGSSSSYMGINNGIVSAENGSTSAAAAAQQNNSSSTSVVQKFNQIWSQWIDKPKNDNNSKRPPVVLPPGVRVPKKVITPLRVEPKVFFANERTYFSWMSLGTLLSTFSLALFNAGDAVGKVSGVVYTLVSLSTLIYGVGLYYRRRELIRARSAGPYDETTGPTFICVALMFAVGLNAYLKFTVHSPSLFYFF</sequence>
<evidence type="ECO:0000256" key="7">
    <source>
        <dbReference type="SAM" id="MobiDB-lite"/>
    </source>
</evidence>
<evidence type="ECO:0000313" key="11">
    <source>
        <dbReference type="Proteomes" id="UP000646827"/>
    </source>
</evidence>
<comment type="subcellular location">
    <subcellularLocation>
        <location evidence="1">Vacuole membrane</location>
        <topology evidence="1">Multi-pass membrane protein</topology>
    </subcellularLocation>
</comment>
<dbReference type="PROSITE" id="PS51382">
    <property type="entry name" value="SPX"/>
    <property type="match status" value="1"/>
</dbReference>
<evidence type="ECO:0000259" key="9">
    <source>
        <dbReference type="PROSITE" id="PS51382"/>
    </source>
</evidence>